<keyword evidence="3" id="KW-1185">Reference proteome</keyword>
<gene>
    <name evidence="2" type="ORF">G1H10_31590</name>
</gene>
<sequence length="845" mass="92900">MHPHRPRRPLRRANLETSLKPFHSFDQETLTRTARAIFRHWRPLLDLADSCSILLWVSDGSEILTWNGKSTDTFEWARYIGFCNTDADPYGERKPAERVAIPYRPGTGLLSYAELARVVATLRAVGEEEGIPTRIGATFDPGPEFAPSSFKFDRHPEILASGDDVGIGPIIRMVRHFSTLRRDDRSYAAFPDGIPDGTSFGAFLGGQAQHYLSALGFDYLWLSNGFGFSSYAWSELGESFDGRTFRAGRVAELRDRALGFWRDLTEQLTFPIEIRGTNHTAGIDIGADAVPALEVYDQGYVAAPPPNSPWGPLNHDFGIEMAGYMSRIALLPRGSGGYRFRFYANDPWFWQQPWWDFYHREPFDIHLPLSVTRLSGDGTAQGPAETNILAVDTARGVLDERCGREVGTTVSQALESAPDEAGPLVWVYPFREYHVAMAERPGSISRPYAEDWFLSAAITAGLPVNTVVATDHLSGALRAGALRDRVAVVPAGALSDETVDTLTTHVASGGHVLVYGSLAGAGDAVHRFVGVRCRDDDGGLSGDLTFESIDAPDELADGTPLAPRRLRHISHLSGGPITETKPSGSAVDVLARVIDGPDEAPYATARRLPGQGGLVLWVRSSAPFEYTDPDQRGVRRRVTHDRSRYADPAALMRAVLRPAGIRMWHTLRTPGSARAVQAVHRHRNAYWFSGYLPDTTSRVSVGFPDGAPLFNHHECWYDDGTATYHLPKSFHAECRVFVRQDDPGVLRCREIAPFPAHMSRSLRVDKLSGATVTLHLPPDVEGVRIDVDGEPIEAGRELPDGFPGDGRLVLRGITGTLTVAWPEAVNQGPAEVDDPSGHDEHWSAR</sequence>
<dbReference type="RefSeq" id="WP_163745259.1">
    <property type="nucleotide sequence ID" value="NZ_JAAGOA010000041.1"/>
</dbReference>
<proteinExistence type="predicted"/>
<protein>
    <recommendedName>
        <fullName evidence="4">Beta-galactosidase trimerisation domain-containing protein</fullName>
    </recommendedName>
</protein>
<dbReference type="EMBL" id="JAAGOA010000041">
    <property type="protein sequence ID" value="NEE04715.1"/>
    <property type="molecule type" value="Genomic_DNA"/>
</dbReference>
<accession>A0A6L9SH77</accession>
<organism evidence="2 3">
    <name type="scientific">Phytoactinopolyspora halotolerans</name>
    <dbReference type="NCBI Taxonomy" id="1981512"/>
    <lineage>
        <taxon>Bacteria</taxon>
        <taxon>Bacillati</taxon>
        <taxon>Actinomycetota</taxon>
        <taxon>Actinomycetes</taxon>
        <taxon>Jiangellales</taxon>
        <taxon>Jiangellaceae</taxon>
        <taxon>Phytoactinopolyspora</taxon>
    </lineage>
</organism>
<evidence type="ECO:0000313" key="3">
    <source>
        <dbReference type="Proteomes" id="UP000475214"/>
    </source>
</evidence>
<evidence type="ECO:0000313" key="2">
    <source>
        <dbReference type="EMBL" id="NEE04715.1"/>
    </source>
</evidence>
<feature type="compositionally biased region" description="Basic and acidic residues" evidence="1">
    <location>
        <begin position="835"/>
        <end position="845"/>
    </location>
</feature>
<dbReference type="AlphaFoldDB" id="A0A6L9SH77"/>
<name>A0A6L9SH77_9ACTN</name>
<evidence type="ECO:0000256" key="1">
    <source>
        <dbReference type="SAM" id="MobiDB-lite"/>
    </source>
</evidence>
<feature type="region of interest" description="Disordered" evidence="1">
    <location>
        <begin position="824"/>
        <end position="845"/>
    </location>
</feature>
<comment type="caution">
    <text evidence="2">The sequence shown here is derived from an EMBL/GenBank/DDBJ whole genome shotgun (WGS) entry which is preliminary data.</text>
</comment>
<reference evidence="2 3" key="1">
    <citation type="submission" date="2020-02" db="EMBL/GenBank/DDBJ databases">
        <authorList>
            <person name="Li X.-J."/>
            <person name="Han X.-M."/>
        </authorList>
    </citation>
    <scope>NUCLEOTIDE SEQUENCE [LARGE SCALE GENOMIC DNA]</scope>
    <source>
        <strain evidence="2 3">CCTCC AB 2017055</strain>
    </source>
</reference>
<evidence type="ECO:0008006" key="4">
    <source>
        <dbReference type="Google" id="ProtNLM"/>
    </source>
</evidence>
<dbReference type="Proteomes" id="UP000475214">
    <property type="component" value="Unassembled WGS sequence"/>
</dbReference>